<evidence type="ECO:0000313" key="2">
    <source>
        <dbReference type="Proteomes" id="UP000000311"/>
    </source>
</evidence>
<proteinExistence type="predicted"/>
<sequence length="290" mass="32798">MPRCRVKHSKPHCRLRLLNFQPLWYNKVKFIAGIPTSACQRQFLYADQVDQHDIADTTCKLKTVQAQTTGNVSQKIHQVPNGREMALDQSTAKIRKHSNKKNKPTELSAFYTWARNIASLKSTLEFTGRNIRPCKEPKENASAHSKWARQYETGIIPCLGEAREKLTSKKRSMAASESVYIFKNGLINLQDFRNIPREHDCKKRGSLARQLVSWLIARIVGEIVEYRLYASVRCQRTQARSRLLSSSRAKATAAGSGGEGNSGGSGGSYISVHRTDIYIEREGIYVRQRG</sequence>
<name>E2A651_CAMFO</name>
<evidence type="ECO:0000313" key="1">
    <source>
        <dbReference type="EMBL" id="EFN71110.1"/>
    </source>
</evidence>
<dbReference type="AlphaFoldDB" id="E2A651"/>
<accession>E2A651</accession>
<gene>
    <name evidence="1" type="ORF">EAG_06266</name>
</gene>
<dbReference type="EMBL" id="GL437108">
    <property type="protein sequence ID" value="EFN71110.1"/>
    <property type="molecule type" value="Genomic_DNA"/>
</dbReference>
<reference evidence="1 2" key="1">
    <citation type="journal article" date="2010" name="Science">
        <title>Genomic comparison of the ants Camponotus floridanus and Harpegnathos saltator.</title>
        <authorList>
            <person name="Bonasio R."/>
            <person name="Zhang G."/>
            <person name="Ye C."/>
            <person name="Mutti N.S."/>
            <person name="Fang X."/>
            <person name="Qin N."/>
            <person name="Donahue G."/>
            <person name="Yang P."/>
            <person name="Li Q."/>
            <person name="Li C."/>
            <person name="Zhang P."/>
            <person name="Huang Z."/>
            <person name="Berger S.L."/>
            <person name="Reinberg D."/>
            <person name="Wang J."/>
            <person name="Liebig J."/>
        </authorList>
    </citation>
    <scope>NUCLEOTIDE SEQUENCE [LARGE SCALE GENOMIC DNA]</scope>
    <source>
        <strain evidence="2">C129</strain>
    </source>
</reference>
<organism evidence="2">
    <name type="scientific">Camponotus floridanus</name>
    <name type="common">Florida carpenter ant</name>
    <dbReference type="NCBI Taxonomy" id="104421"/>
    <lineage>
        <taxon>Eukaryota</taxon>
        <taxon>Metazoa</taxon>
        <taxon>Ecdysozoa</taxon>
        <taxon>Arthropoda</taxon>
        <taxon>Hexapoda</taxon>
        <taxon>Insecta</taxon>
        <taxon>Pterygota</taxon>
        <taxon>Neoptera</taxon>
        <taxon>Endopterygota</taxon>
        <taxon>Hymenoptera</taxon>
        <taxon>Apocrita</taxon>
        <taxon>Aculeata</taxon>
        <taxon>Formicoidea</taxon>
        <taxon>Formicidae</taxon>
        <taxon>Formicinae</taxon>
        <taxon>Camponotus</taxon>
    </lineage>
</organism>
<protein>
    <submittedName>
        <fullName evidence="1">Uncharacterized protein</fullName>
    </submittedName>
</protein>
<keyword evidence="2" id="KW-1185">Reference proteome</keyword>
<dbReference type="Proteomes" id="UP000000311">
    <property type="component" value="Unassembled WGS sequence"/>
</dbReference>
<dbReference type="InParanoid" id="E2A651"/>